<dbReference type="Proteomes" id="UP000694387">
    <property type="component" value="Chromosome 28"/>
</dbReference>
<name>A0A9L0KAD2_EQUAS</name>
<dbReference type="Ensembl" id="ENSEAST00005042166.1">
    <property type="protein sequence ID" value="ENSEASP00005062416.1"/>
    <property type="gene ID" value="ENSEASG00005031064.1"/>
</dbReference>
<reference evidence="1" key="3">
    <citation type="submission" date="2025-09" db="UniProtKB">
        <authorList>
            <consortium name="Ensembl"/>
        </authorList>
    </citation>
    <scope>IDENTIFICATION</scope>
</reference>
<evidence type="ECO:0000313" key="2">
    <source>
        <dbReference type="Proteomes" id="UP000694387"/>
    </source>
</evidence>
<reference evidence="1" key="2">
    <citation type="submission" date="2025-08" db="UniProtKB">
        <authorList>
            <consortium name="Ensembl"/>
        </authorList>
    </citation>
    <scope>IDENTIFICATION</scope>
</reference>
<keyword evidence="2" id="KW-1185">Reference proteome</keyword>
<dbReference type="GeneTree" id="ENSGT01130000282469"/>
<proteinExistence type="predicted"/>
<sequence length="52" mass="5831">EMLKLRLPRSFGNGWHWEGWGRSAGVPAGLLRATYSSGALTLLSRQLRCLFI</sequence>
<dbReference type="AlphaFoldDB" id="A0A9L0KAD2"/>
<reference evidence="1 2" key="1">
    <citation type="journal article" date="2020" name="Nat. Commun.">
        <title>Donkey genomes provide new insights into domestication and selection for coat color.</title>
        <authorList>
            <person name="Wang"/>
            <person name="C."/>
            <person name="Li"/>
            <person name="H."/>
            <person name="Guo"/>
            <person name="Y."/>
            <person name="Huang"/>
            <person name="J."/>
            <person name="Sun"/>
            <person name="Y."/>
            <person name="Min"/>
            <person name="J."/>
            <person name="Wang"/>
            <person name="J."/>
            <person name="Fang"/>
            <person name="X."/>
            <person name="Zhao"/>
            <person name="Z."/>
            <person name="Wang"/>
            <person name="S."/>
            <person name="Zhang"/>
            <person name="Y."/>
            <person name="Liu"/>
            <person name="Q."/>
            <person name="Jiang"/>
            <person name="Q."/>
            <person name="Wang"/>
            <person name="X."/>
            <person name="Guo"/>
            <person name="Y."/>
            <person name="Yang"/>
            <person name="C."/>
            <person name="Wang"/>
            <person name="Y."/>
            <person name="Tian"/>
            <person name="F."/>
            <person name="Zhuang"/>
            <person name="G."/>
            <person name="Fan"/>
            <person name="Y."/>
            <person name="Gao"/>
            <person name="Q."/>
            <person name="Li"/>
            <person name="Y."/>
            <person name="Ju"/>
            <person name="Z."/>
            <person name="Li"/>
            <person name="J."/>
            <person name="Li"/>
            <person name="R."/>
            <person name="Hou"/>
            <person name="M."/>
            <person name="Yang"/>
            <person name="G."/>
            <person name="Liu"/>
            <person name="G."/>
            <person name="Liu"/>
            <person name="W."/>
            <person name="Guo"/>
            <person name="J."/>
            <person name="Pan"/>
            <person name="S."/>
            <person name="Fan"/>
            <person name="G."/>
            <person name="Zhang"/>
            <person name="W."/>
            <person name="Zhang"/>
            <person name="R."/>
            <person name="Yu"/>
            <person name="J."/>
            <person name="Zhang"/>
            <person name="X."/>
            <person name="Yin"/>
            <person name="Q."/>
            <person name="Ji"/>
            <person name="C."/>
            <person name="Jin"/>
            <person name="Y."/>
            <person name="Yue"/>
            <person name="G."/>
            <person name="Liu"/>
            <person name="M."/>
            <person name="Xu"/>
            <person name="J."/>
            <person name="Liu"/>
            <person name="S."/>
            <person name="Jordana"/>
            <person name="J."/>
            <person name="Noce"/>
            <person name="A."/>
            <person name="Amills"/>
            <person name="M."/>
            <person name="Wu"/>
            <person name="D.D."/>
            <person name="Li"/>
            <person name="S."/>
            <person name="Zhou"/>
            <person name="X. and Zhong"/>
            <person name="J."/>
        </authorList>
    </citation>
    <scope>NUCLEOTIDE SEQUENCE [LARGE SCALE GENOMIC DNA]</scope>
</reference>
<protein>
    <submittedName>
        <fullName evidence="1">Uncharacterized protein</fullName>
    </submittedName>
</protein>
<evidence type="ECO:0000313" key="1">
    <source>
        <dbReference type="Ensembl" id="ENSEASP00005062416.1"/>
    </source>
</evidence>
<accession>A0A9L0KAD2</accession>
<organism evidence="1 2">
    <name type="scientific">Equus asinus</name>
    <name type="common">Donkey</name>
    <name type="synonym">Equus africanus asinus</name>
    <dbReference type="NCBI Taxonomy" id="9793"/>
    <lineage>
        <taxon>Eukaryota</taxon>
        <taxon>Metazoa</taxon>
        <taxon>Chordata</taxon>
        <taxon>Craniata</taxon>
        <taxon>Vertebrata</taxon>
        <taxon>Euteleostomi</taxon>
        <taxon>Mammalia</taxon>
        <taxon>Eutheria</taxon>
        <taxon>Laurasiatheria</taxon>
        <taxon>Perissodactyla</taxon>
        <taxon>Equidae</taxon>
        <taxon>Equus</taxon>
    </lineage>
</organism>